<dbReference type="RefSeq" id="WP_053234599.1">
    <property type="nucleotide sequence ID" value="NZ_CP011125.1"/>
</dbReference>
<dbReference type="EMBL" id="CP011125">
    <property type="protein sequence ID" value="AKF07325.1"/>
    <property type="molecule type" value="Genomic_DNA"/>
</dbReference>
<dbReference type="STRING" id="927083.DB32_004474"/>
<evidence type="ECO:0000313" key="1">
    <source>
        <dbReference type="EMBL" id="AKF07325.1"/>
    </source>
</evidence>
<sequence length="384" mass="40913">MSWIRAVRDAGPLLAAAERFLARERDLAEPPLPRGAAALAWLARRVDRFAERDDASARDESAFVEGAGALLALVLLDHVGEGGHVARDGSHRVRVGARGFFDPFAAIEAALDAPAARDVLIAEVARAEREARGEDGVGRAALVFERLLETKRPELRVRDRFDRRLFLSDDIEVDLARAIDATEGQGAAAVEQSVAKLVSMLPGGEGTTVDREEAAARLLPRVVAPDLAADVSAALFSRVLPNDVRLSLVLAYEGRSRFVRAREIDGWGLGDDDAVRLALENLAARSASARFARVDTAEGAMVIARTGDGLDSARLLLPTLHDVLAPELGSPFLAAIPHRDALYAATPSARAALAARAADEAARAPHRITPALFLVTAQGLRAAP</sequence>
<dbReference type="AlphaFoldDB" id="A0A0F6W4L8"/>
<organism evidence="1 2">
    <name type="scientific">Sandaracinus amylolyticus</name>
    <dbReference type="NCBI Taxonomy" id="927083"/>
    <lineage>
        <taxon>Bacteria</taxon>
        <taxon>Pseudomonadati</taxon>
        <taxon>Myxococcota</taxon>
        <taxon>Polyangia</taxon>
        <taxon>Polyangiales</taxon>
        <taxon>Sandaracinaceae</taxon>
        <taxon>Sandaracinus</taxon>
    </lineage>
</organism>
<name>A0A0F6W4L8_9BACT</name>
<reference evidence="1 2" key="1">
    <citation type="submission" date="2015-03" db="EMBL/GenBank/DDBJ databases">
        <title>Genome assembly of Sandaracinus amylolyticus DSM 53668.</title>
        <authorList>
            <person name="Sharma G."/>
            <person name="Subramanian S."/>
        </authorList>
    </citation>
    <scope>NUCLEOTIDE SEQUENCE [LARGE SCALE GENOMIC DNA]</scope>
    <source>
        <strain evidence="1 2">DSM 53668</strain>
    </source>
</reference>
<dbReference type="Proteomes" id="UP000034883">
    <property type="component" value="Chromosome"/>
</dbReference>
<accession>A0A0F6W4L8</accession>
<keyword evidence="2" id="KW-1185">Reference proteome</keyword>
<dbReference type="OrthoDB" id="255990at2"/>
<dbReference type="KEGG" id="samy:DB32_004474"/>
<proteinExistence type="predicted"/>
<evidence type="ECO:0000313" key="2">
    <source>
        <dbReference type="Proteomes" id="UP000034883"/>
    </source>
</evidence>
<protein>
    <submittedName>
        <fullName evidence="1">Uncharacterized protein</fullName>
    </submittedName>
</protein>
<gene>
    <name evidence="1" type="ORF">DB32_004474</name>
</gene>